<dbReference type="InterPro" id="IPR013917">
    <property type="entry name" value="tRNA_wybutosine-synth"/>
</dbReference>
<gene>
    <name evidence="3" type="ORF">ACFHYQ_16355</name>
</gene>
<dbReference type="InterPro" id="IPR017517">
    <property type="entry name" value="Maleyloyr_isom"/>
</dbReference>
<evidence type="ECO:0000259" key="2">
    <source>
        <dbReference type="Pfam" id="PF11716"/>
    </source>
</evidence>
<comment type="caution">
    <text evidence="3">The sequence shown here is derived from an EMBL/GenBank/DDBJ whole genome shotgun (WGS) entry which is preliminary data.</text>
</comment>
<dbReference type="NCBIfam" id="TIGR03083">
    <property type="entry name" value="maleylpyruvate isomerase family mycothiol-dependent enzyme"/>
    <property type="match status" value="1"/>
</dbReference>
<accession>A0ABV6U5Z8</accession>
<protein>
    <submittedName>
        <fullName evidence="3">TIGR03084 family metal-binding protein</fullName>
    </submittedName>
</protein>
<evidence type="ECO:0000313" key="4">
    <source>
        <dbReference type="Proteomes" id="UP001589870"/>
    </source>
</evidence>
<name>A0ABV6U5Z8_9ACTN</name>
<reference evidence="3 4" key="1">
    <citation type="submission" date="2024-09" db="EMBL/GenBank/DDBJ databases">
        <authorList>
            <person name="Sun Q."/>
            <person name="Mori K."/>
        </authorList>
    </citation>
    <scope>NUCLEOTIDE SEQUENCE [LARGE SCALE GENOMIC DNA]</scope>
    <source>
        <strain evidence="3 4">TBRC 1851</strain>
    </source>
</reference>
<dbReference type="InterPro" id="IPR017518">
    <property type="entry name" value="CHP03084"/>
</dbReference>
<dbReference type="InterPro" id="IPR034660">
    <property type="entry name" value="DinB/YfiT-like"/>
</dbReference>
<dbReference type="EMBL" id="JBHMQT010000035">
    <property type="protein sequence ID" value="MFC0863878.1"/>
    <property type="molecule type" value="Genomic_DNA"/>
</dbReference>
<dbReference type="NCBIfam" id="TIGR03084">
    <property type="entry name" value="TIGR03084 family metal-binding protein"/>
    <property type="match status" value="1"/>
</dbReference>
<dbReference type="RefSeq" id="WP_394302015.1">
    <property type="nucleotide sequence ID" value="NZ_JBHMQT010000035.1"/>
</dbReference>
<dbReference type="Gene3D" id="1.20.120.450">
    <property type="entry name" value="dinb family like domain"/>
    <property type="match status" value="1"/>
</dbReference>
<dbReference type="Proteomes" id="UP001589870">
    <property type="component" value="Unassembled WGS sequence"/>
</dbReference>
<sequence length="268" mass="28706">MTQLEKVLEDLTADSDQLDRVVAGLDADQWNLPTPAPGWTIANQVAHLAFIFRLAATAASDAETFEAMTAGAKGNFDGAVNAALKGYANDTPEVLLSRWRAEREKAVKALAAVPAGQTVPWLVNPLPPVVLASAGIMEQFAHGQDIADALGVELERTDRLRHLVTFAVLTRDFGYLARGLTPPAAEFRFEITAPSGEMWTFGPEDAGQRVCGPALDFCLLVTRRRHRADLAVTATGDEAGGWLDIAQAYRGPAGVGRSPGQFDALVTR</sequence>
<evidence type="ECO:0000313" key="3">
    <source>
        <dbReference type="EMBL" id="MFC0863878.1"/>
    </source>
</evidence>
<dbReference type="Pfam" id="PF11716">
    <property type="entry name" value="MDMPI_N"/>
    <property type="match status" value="1"/>
</dbReference>
<dbReference type="SUPFAM" id="SSF109854">
    <property type="entry name" value="DinB/YfiT-like putative metalloenzymes"/>
    <property type="match status" value="1"/>
</dbReference>
<evidence type="ECO:0000259" key="1">
    <source>
        <dbReference type="Pfam" id="PF08608"/>
    </source>
</evidence>
<proteinExistence type="predicted"/>
<feature type="domain" description="tRNA wybutosine-synthesis" evidence="1">
    <location>
        <begin position="183"/>
        <end position="233"/>
    </location>
</feature>
<organism evidence="3 4">
    <name type="scientific">Sphaerimonospora cavernae</name>
    <dbReference type="NCBI Taxonomy" id="1740611"/>
    <lineage>
        <taxon>Bacteria</taxon>
        <taxon>Bacillati</taxon>
        <taxon>Actinomycetota</taxon>
        <taxon>Actinomycetes</taxon>
        <taxon>Streptosporangiales</taxon>
        <taxon>Streptosporangiaceae</taxon>
        <taxon>Sphaerimonospora</taxon>
    </lineage>
</organism>
<dbReference type="InterPro" id="IPR024344">
    <property type="entry name" value="MDMPI_metal-binding"/>
</dbReference>
<feature type="domain" description="Mycothiol-dependent maleylpyruvate isomerase metal-binding" evidence="2">
    <location>
        <begin position="13"/>
        <end position="147"/>
    </location>
</feature>
<dbReference type="Pfam" id="PF08608">
    <property type="entry name" value="Wyosine_form"/>
    <property type="match status" value="1"/>
</dbReference>
<keyword evidence="4" id="KW-1185">Reference proteome</keyword>